<dbReference type="EMBL" id="JBBKZT010000001">
    <property type="protein sequence ID" value="MEJ8845616.1"/>
    <property type="molecule type" value="Genomic_DNA"/>
</dbReference>
<dbReference type="Pfam" id="PF00501">
    <property type="entry name" value="AMP-binding"/>
    <property type="match status" value="1"/>
</dbReference>
<dbReference type="InterPro" id="IPR025110">
    <property type="entry name" value="AMP-bd_C"/>
</dbReference>
<dbReference type="Proteomes" id="UP001385892">
    <property type="component" value="Unassembled WGS sequence"/>
</dbReference>
<dbReference type="InterPro" id="IPR042099">
    <property type="entry name" value="ANL_N_sf"/>
</dbReference>
<protein>
    <submittedName>
        <fullName evidence="3">AMP-binding protein</fullName>
    </submittedName>
</protein>
<proteinExistence type="predicted"/>
<gene>
    <name evidence="3" type="ORF">WKW82_03110</name>
</gene>
<feature type="domain" description="AMP-binding enzyme C-terminal" evidence="2">
    <location>
        <begin position="432"/>
        <end position="507"/>
    </location>
</feature>
<feature type="domain" description="AMP-dependent synthetase/ligase" evidence="1">
    <location>
        <begin position="25"/>
        <end position="382"/>
    </location>
</feature>
<dbReference type="InterPro" id="IPR050237">
    <property type="entry name" value="ATP-dep_AMP-bd_enzyme"/>
</dbReference>
<organism evidence="3 4">
    <name type="scientific">Variovorax rhizosphaerae</name>
    <dbReference type="NCBI Taxonomy" id="1836200"/>
    <lineage>
        <taxon>Bacteria</taxon>
        <taxon>Pseudomonadati</taxon>
        <taxon>Pseudomonadota</taxon>
        <taxon>Betaproteobacteria</taxon>
        <taxon>Burkholderiales</taxon>
        <taxon>Comamonadaceae</taxon>
        <taxon>Variovorax</taxon>
    </lineage>
</organism>
<dbReference type="InterPro" id="IPR000873">
    <property type="entry name" value="AMP-dep_synth/lig_dom"/>
</dbReference>
<comment type="caution">
    <text evidence="3">The sequence shown here is derived from an EMBL/GenBank/DDBJ whole genome shotgun (WGS) entry which is preliminary data.</text>
</comment>
<dbReference type="SUPFAM" id="SSF56801">
    <property type="entry name" value="Acetyl-CoA synthetase-like"/>
    <property type="match status" value="1"/>
</dbReference>
<evidence type="ECO:0000313" key="3">
    <source>
        <dbReference type="EMBL" id="MEJ8845616.1"/>
    </source>
</evidence>
<name>A0ABU8WDP6_9BURK</name>
<evidence type="ECO:0000259" key="1">
    <source>
        <dbReference type="Pfam" id="PF00501"/>
    </source>
</evidence>
<dbReference type="PROSITE" id="PS00455">
    <property type="entry name" value="AMP_BINDING"/>
    <property type="match status" value="1"/>
</dbReference>
<evidence type="ECO:0000259" key="2">
    <source>
        <dbReference type="Pfam" id="PF13193"/>
    </source>
</evidence>
<dbReference type="Gene3D" id="3.40.50.12780">
    <property type="entry name" value="N-terminal domain of ligase-like"/>
    <property type="match status" value="1"/>
</dbReference>
<accession>A0ABU8WDP6</accession>
<dbReference type="PANTHER" id="PTHR43767">
    <property type="entry name" value="LONG-CHAIN-FATTY-ACID--COA LIGASE"/>
    <property type="match status" value="1"/>
</dbReference>
<keyword evidence="4" id="KW-1185">Reference proteome</keyword>
<dbReference type="RefSeq" id="WP_340340773.1">
    <property type="nucleotide sequence ID" value="NZ_JBBKZT010000001.1"/>
</dbReference>
<sequence>MSNEINIASALHRGATVADLIVSAIARFPERPAFANDEATVSYRELGHMISRIAQHFDDLGLRPGDTVAQLGVNRFEVFAVIAAIYLRGLRSVTLHATGSEADHEYVLNDSTADVFIVDEYHRARAEALKPRCPRVRAWLSIGKVPGHVELASAIRDYTPQPLVPTGDSEQVIRLAYTGGTTGRPKGVMLSSRALVTNALLDLSTKDWPTDVRYLCVAPISHGAGSLVIPTLMQGGCVTLLRGFSIDGVIAAINTHGCNVTWMVPTMLYGLLDSGRTGEVDWSRFHSLIYSGAPASPTRIRQALATFGPVLIQSYGQTEAPNDILILGRREHAELADAQLSSAGRPYPQLRVCLLDEHGVEVPDGQRGEVCVRGPLVMSGYFNRPEETAAALAGDWLHTGDVAYKDADGLYYIVDRKKDLIISGGFNVYPKEVEDAICVNPAVAAAAVIGIPDAKWGELVMAYVQLKEGCVLSEEQITAEVRLAKGAVATPKRVELVSALPLTALGKIDKKALRARHWASDARAVN</sequence>
<dbReference type="InterPro" id="IPR045851">
    <property type="entry name" value="AMP-bd_C_sf"/>
</dbReference>
<evidence type="ECO:0000313" key="4">
    <source>
        <dbReference type="Proteomes" id="UP001385892"/>
    </source>
</evidence>
<reference evidence="3 4" key="1">
    <citation type="submission" date="2024-03" db="EMBL/GenBank/DDBJ databases">
        <title>Novel species of the genus Variovorax.</title>
        <authorList>
            <person name="Liu Q."/>
            <person name="Xin Y.-H."/>
        </authorList>
    </citation>
    <scope>NUCLEOTIDE SEQUENCE [LARGE SCALE GENOMIC DNA]</scope>
    <source>
        <strain evidence="3 4">KACC 18900</strain>
    </source>
</reference>
<dbReference type="Gene3D" id="3.30.300.30">
    <property type="match status" value="1"/>
</dbReference>
<dbReference type="PANTHER" id="PTHR43767:SF7">
    <property type="entry name" value="MEDIUM_LONG-CHAIN-FATTY-ACID--COA LIGASE FADD8"/>
    <property type="match status" value="1"/>
</dbReference>
<dbReference type="InterPro" id="IPR020845">
    <property type="entry name" value="AMP-binding_CS"/>
</dbReference>
<dbReference type="Pfam" id="PF13193">
    <property type="entry name" value="AMP-binding_C"/>
    <property type="match status" value="1"/>
</dbReference>